<comment type="pathway">
    <text evidence="1 10">Nucleoside biosynthesis; alpha-ribazole biosynthesis; alpha-ribazole from 5,6-dimethylbenzimidazole: step 1/2.</text>
</comment>
<dbReference type="InterPro" id="IPR003200">
    <property type="entry name" value="Nict_dMeBzImd_PRibTrfase"/>
</dbReference>
<evidence type="ECO:0000313" key="11">
    <source>
        <dbReference type="EMBL" id="OLQ74953.1"/>
    </source>
</evidence>
<comment type="similarity">
    <text evidence="2 10">Belongs to the CobT family.</text>
</comment>
<proteinExistence type="inferred from homology"/>
<accession>A0A1Q9GKF9</accession>
<sequence>MFTITSPNTSSLAQIQDKIDNKTKPQGALGQLEAVAAQLALIQQSDTISVSQPHLLVFAGDHGVAQHGLSIAPSEVTTQMVMNFLSGGAAINCFCRTSDMTLKVIDAGTKLEADDHPQLLKQRLGNGTADFSQQAAMSRETAQQGLELGAGLVTEIHEQGCNLVGFGEMGIGNTSSAAAIMAALLKIPADECVGRGTGITDEQLERKQALITQALDLHQVSADDPLAILTCLGGFEIAQITGGMLKAAELKMTVLVDGFISTAAAMLATTMHPEANHYFIYCHCSEESGHQRMLQHLNAQPLLDLGLRLGEGTGAALALPMIRSACEFYNNMASFSEAGVTV</sequence>
<reference evidence="11 12" key="1">
    <citation type="submission" date="2016-09" db="EMBL/GenBank/DDBJ databases">
        <title>Photobacterium proteolyticum sp. nov. a protease producing bacterium isolated from ocean sediments of Laizhou Bay.</title>
        <authorList>
            <person name="Li Y."/>
        </authorList>
    </citation>
    <scope>NUCLEOTIDE SEQUENCE [LARGE SCALE GENOMIC DNA]</scope>
    <source>
        <strain evidence="11 12">13-12</strain>
    </source>
</reference>
<dbReference type="EMBL" id="MJIL01000079">
    <property type="protein sequence ID" value="OLQ74953.1"/>
    <property type="molecule type" value="Genomic_DNA"/>
</dbReference>
<dbReference type="SUPFAM" id="SSF52733">
    <property type="entry name" value="Nicotinate mononucleotide:5,6-dimethylbenzimidazole phosphoribosyltransferase (CobT)"/>
    <property type="match status" value="1"/>
</dbReference>
<dbReference type="PANTHER" id="PTHR43463:SF1">
    <property type="entry name" value="NICOTINATE-NUCLEOTIDE--DIMETHYLBENZIMIDAZOLE PHOSPHORIBOSYLTRANSFERASE"/>
    <property type="match status" value="1"/>
</dbReference>
<keyword evidence="7 10" id="KW-0808">Transferase</keyword>
<dbReference type="InterPro" id="IPR023195">
    <property type="entry name" value="Nict_dMeBzImd_PRibTrfase_N"/>
</dbReference>
<dbReference type="PANTHER" id="PTHR43463">
    <property type="entry name" value="NICOTINATE-NUCLEOTIDE--DIMETHYLBENZIMIDAZOLE PHOSPHORIBOSYLTRANSFERASE"/>
    <property type="match status" value="1"/>
</dbReference>
<evidence type="ECO:0000256" key="9">
    <source>
        <dbReference type="ARBA" id="ARBA00047340"/>
    </source>
</evidence>
<evidence type="ECO:0000256" key="10">
    <source>
        <dbReference type="HAMAP-Rule" id="MF_00230"/>
    </source>
</evidence>
<dbReference type="OrthoDB" id="9781491at2"/>
<dbReference type="GO" id="GO:0008939">
    <property type="term" value="F:nicotinate-nucleotide-dimethylbenzimidazole phosphoribosyltransferase activity"/>
    <property type="evidence" value="ECO:0007669"/>
    <property type="project" value="UniProtKB-UniRule"/>
</dbReference>
<comment type="caution">
    <text evidence="11">The sequence shown here is derived from an EMBL/GenBank/DDBJ whole genome shotgun (WGS) entry which is preliminary data.</text>
</comment>
<name>A0A1Q9GKF9_9GAMM</name>
<comment type="function">
    <text evidence="10">Catalyzes the synthesis of alpha-ribazole-5'-phosphate from nicotinate mononucleotide (NAMN) and 5,6-dimethylbenzimidazole (DMB).</text>
</comment>
<dbReference type="UniPathway" id="UPA00061">
    <property type="reaction ID" value="UER00516"/>
</dbReference>
<evidence type="ECO:0000256" key="7">
    <source>
        <dbReference type="ARBA" id="ARBA00022679"/>
    </source>
</evidence>
<evidence type="ECO:0000256" key="4">
    <source>
        <dbReference type="ARBA" id="ARBA00015486"/>
    </source>
</evidence>
<evidence type="ECO:0000256" key="1">
    <source>
        <dbReference type="ARBA" id="ARBA00005049"/>
    </source>
</evidence>
<dbReference type="Proteomes" id="UP000186905">
    <property type="component" value="Unassembled WGS sequence"/>
</dbReference>
<dbReference type="Gene3D" id="1.10.1610.10">
    <property type="match status" value="1"/>
</dbReference>
<organism evidence="11 12">
    <name type="scientific">Photobacterium proteolyticum</name>
    <dbReference type="NCBI Taxonomy" id="1903952"/>
    <lineage>
        <taxon>Bacteria</taxon>
        <taxon>Pseudomonadati</taxon>
        <taxon>Pseudomonadota</taxon>
        <taxon>Gammaproteobacteria</taxon>
        <taxon>Vibrionales</taxon>
        <taxon>Vibrionaceae</taxon>
        <taxon>Photobacterium</taxon>
    </lineage>
</organism>
<dbReference type="HAMAP" id="MF_00230">
    <property type="entry name" value="CobT"/>
    <property type="match status" value="1"/>
</dbReference>
<dbReference type="NCBIfam" id="TIGR03160">
    <property type="entry name" value="cobT_DBIPRT"/>
    <property type="match status" value="1"/>
</dbReference>
<dbReference type="EC" id="2.4.2.21" evidence="3 10"/>
<dbReference type="InterPro" id="IPR036087">
    <property type="entry name" value="Nict_dMeBzImd_PRibTrfase_sf"/>
</dbReference>
<dbReference type="Pfam" id="PF02277">
    <property type="entry name" value="DBI_PRT"/>
    <property type="match status" value="1"/>
</dbReference>
<dbReference type="InterPro" id="IPR017846">
    <property type="entry name" value="Nict_dMeBzImd_PRibTrfase_bact"/>
</dbReference>
<protein>
    <recommendedName>
        <fullName evidence="4 10">Nicotinate-nucleotide--dimethylbenzimidazole phosphoribosyltransferase</fullName>
        <shortName evidence="10">NN:DBI PRT</shortName>
        <ecNumber evidence="3 10">2.4.2.21</ecNumber>
    </recommendedName>
    <alternativeName>
        <fullName evidence="8 10">N(1)-alpha-phosphoribosyltransferase</fullName>
    </alternativeName>
</protein>
<gene>
    <name evidence="10" type="primary">cobT</name>
    <name evidence="11" type="ORF">BIT28_13270</name>
</gene>
<evidence type="ECO:0000256" key="3">
    <source>
        <dbReference type="ARBA" id="ARBA00011991"/>
    </source>
</evidence>
<evidence type="ECO:0000256" key="8">
    <source>
        <dbReference type="ARBA" id="ARBA00030686"/>
    </source>
</evidence>
<dbReference type="CDD" id="cd02439">
    <property type="entry name" value="DMB-PRT_CobT"/>
    <property type="match status" value="1"/>
</dbReference>
<feature type="active site" description="Proton acceptor" evidence="10">
    <location>
        <position position="311"/>
    </location>
</feature>
<comment type="catalytic activity">
    <reaction evidence="9 10">
        <text>5,6-dimethylbenzimidazole + nicotinate beta-D-ribonucleotide = alpha-ribazole 5'-phosphate + nicotinate + H(+)</text>
        <dbReference type="Rhea" id="RHEA:11196"/>
        <dbReference type="ChEBI" id="CHEBI:15378"/>
        <dbReference type="ChEBI" id="CHEBI:15890"/>
        <dbReference type="ChEBI" id="CHEBI:32544"/>
        <dbReference type="ChEBI" id="CHEBI:57502"/>
        <dbReference type="ChEBI" id="CHEBI:57918"/>
        <dbReference type="EC" id="2.4.2.21"/>
    </reaction>
</comment>
<evidence type="ECO:0000256" key="6">
    <source>
        <dbReference type="ARBA" id="ARBA00022676"/>
    </source>
</evidence>
<keyword evidence="12" id="KW-1185">Reference proteome</keyword>
<dbReference type="RefSeq" id="WP_075765416.1">
    <property type="nucleotide sequence ID" value="NZ_MJIL01000079.1"/>
</dbReference>
<dbReference type="GO" id="GO:0009236">
    <property type="term" value="P:cobalamin biosynthetic process"/>
    <property type="evidence" value="ECO:0007669"/>
    <property type="project" value="UniProtKB-UniRule"/>
</dbReference>
<evidence type="ECO:0000256" key="2">
    <source>
        <dbReference type="ARBA" id="ARBA00007110"/>
    </source>
</evidence>
<keyword evidence="6 10" id="KW-0328">Glycosyltransferase</keyword>
<dbReference type="AlphaFoldDB" id="A0A1Q9GKF9"/>
<dbReference type="Gene3D" id="3.40.50.10210">
    <property type="match status" value="1"/>
</dbReference>
<evidence type="ECO:0000256" key="5">
    <source>
        <dbReference type="ARBA" id="ARBA00022573"/>
    </source>
</evidence>
<dbReference type="STRING" id="1903952.BIT28_13270"/>
<evidence type="ECO:0000313" key="12">
    <source>
        <dbReference type="Proteomes" id="UP000186905"/>
    </source>
</evidence>
<dbReference type="NCBIfam" id="NF000996">
    <property type="entry name" value="PRK00105.1"/>
    <property type="match status" value="1"/>
</dbReference>
<dbReference type="FunFam" id="3.40.50.10210:FF:000001">
    <property type="entry name" value="Nicotinate-nucleotide--dimethylbenzimidazole phosphoribosyltransferase"/>
    <property type="match status" value="1"/>
</dbReference>
<keyword evidence="5 10" id="KW-0169">Cobalamin biosynthesis</keyword>